<dbReference type="InterPro" id="IPR013519">
    <property type="entry name" value="Int_alpha_beta-p"/>
</dbReference>
<comment type="caution">
    <text evidence="17">The sequence shown here is derived from an EMBL/GenBank/DDBJ whole genome shotgun (WGS) entry which is preliminary data.</text>
</comment>
<dbReference type="InterPro" id="IPR032695">
    <property type="entry name" value="Integrin_dom_sf"/>
</dbReference>
<dbReference type="Gene3D" id="2.60.40.1460">
    <property type="entry name" value="Integrin domains. Chain A, domain 2"/>
    <property type="match status" value="1"/>
</dbReference>
<keyword evidence="3 13" id="KW-0812">Transmembrane</keyword>
<dbReference type="Gene3D" id="2.130.10.130">
    <property type="entry name" value="Integrin alpha, N-terminal"/>
    <property type="match status" value="1"/>
</dbReference>
<accession>A0A8S4P2S3</accession>
<dbReference type="Pfam" id="PF20805">
    <property type="entry name" value="Integrin_A_Ig_2"/>
    <property type="match status" value="1"/>
</dbReference>
<dbReference type="Gene3D" id="2.60.40.1510">
    <property type="entry name" value="ntegrin, alpha v. Chain A, domain 3"/>
    <property type="match status" value="1"/>
</dbReference>
<comment type="similarity">
    <text evidence="2 13">Belongs to the integrin alpha chain family.</text>
</comment>
<feature type="transmembrane region" description="Helical" evidence="13">
    <location>
        <begin position="987"/>
        <end position="1011"/>
    </location>
</feature>
<keyword evidence="4" id="KW-0732">Signal</keyword>
<feature type="repeat" description="FG-GAP" evidence="12">
    <location>
        <begin position="357"/>
        <end position="414"/>
    </location>
</feature>
<gene>
    <name evidence="17" type="ORF">OFUS_LOCUS14123</name>
</gene>
<dbReference type="InterPro" id="IPR000413">
    <property type="entry name" value="Integrin_alpha"/>
</dbReference>
<dbReference type="PANTHER" id="PTHR23220:SF134">
    <property type="entry name" value="INTEGRIN ALPHA-2 DOMAIN-CONTAINING PROTEIN"/>
    <property type="match status" value="1"/>
</dbReference>
<comment type="subcellular location">
    <subcellularLocation>
        <location evidence="1 13">Membrane</location>
        <topology evidence="1 13">Single-pass type I membrane protein</topology>
    </subcellularLocation>
</comment>
<dbReference type="PROSITE" id="PS00242">
    <property type="entry name" value="INTEGRIN_ALPHA"/>
    <property type="match status" value="1"/>
</dbReference>
<dbReference type="GO" id="GO:0007160">
    <property type="term" value="P:cell-matrix adhesion"/>
    <property type="evidence" value="ECO:0007669"/>
    <property type="project" value="TreeGrafter"/>
</dbReference>
<dbReference type="Gene3D" id="1.20.5.930">
    <property type="entry name" value="Bicelle-embedded integrin alpha(iib) transmembrane segment"/>
    <property type="match status" value="1"/>
</dbReference>
<keyword evidence="18" id="KW-1185">Reference proteome</keyword>
<feature type="repeat" description="FG-GAP" evidence="12">
    <location>
        <begin position="34"/>
        <end position="97"/>
    </location>
</feature>
<dbReference type="OrthoDB" id="5573735at2759"/>
<keyword evidence="11" id="KW-0325">Glycoprotein</keyword>
<evidence type="ECO:0000259" key="14">
    <source>
        <dbReference type="Pfam" id="PF08441"/>
    </source>
</evidence>
<dbReference type="InterPro" id="IPR013517">
    <property type="entry name" value="FG-GAP"/>
</dbReference>
<dbReference type="SUPFAM" id="SSF69318">
    <property type="entry name" value="Integrin alpha N-terminal domain"/>
    <property type="match status" value="1"/>
</dbReference>
<name>A0A8S4P2S3_OWEFU</name>
<organism evidence="17 18">
    <name type="scientific">Owenia fusiformis</name>
    <name type="common">Polychaete worm</name>
    <dbReference type="NCBI Taxonomy" id="6347"/>
    <lineage>
        <taxon>Eukaryota</taxon>
        <taxon>Metazoa</taxon>
        <taxon>Spiralia</taxon>
        <taxon>Lophotrochozoa</taxon>
        <taxon>Annelida</taxon>
        <taxon>Polychaeta</taxon>
        <taxon>Sedentaria</taxon>
        <taxon>Canalipalpata</taxon>
        <taxon>Sabellida</taxon>
        <taxon>Oweniida</taxon>
        <taxon>Oweniidae</taxon>
        <taxon>Owenia</taxon>
    </lineage>
</organism>
<evidence type="ECO:0000256" key="9">
    <source>
        <dbReference type="ARBA" id="ARBA00023136"/>
    </source>
</evidence>
<dbReference type="InterPro" id="IPR013649">
    <property type="entry name" value="Integrin_alpha_Ig-like_1"/>
</dbReference>
<reference evidence="17" key="1">
    <citation type="submission" date="2022-03" db="EMBL/GenBank/DDBJ databases">
        <authorList>
            <person name="Martin C."/>
        </authorList>
    </citation>
    <scope>NUCLEOTIDE SEQUENCE</scope>
</reference>
<keyword evidence="5" id="KW-0677">Repeat</keyword>
<dbReference type="InterPro" id="IPR028994">
    <property type="entry name" value="Integrin_alpha_N"/>
</dbReference>
<evidence type="ECO:0000313" key="18">
    <source>
        <dbReference type="Proteomes" id="UP000749559"/>
    </source>
</evidence>
<evidence type="ECO:0000256" key="8">
    <source>
        <dbReference type="ARBA" id="ARBA00023037"/>
    </source>
</evidence>
<dbReference type="Gene3D" id="2.60.40.1530">
    <property type="entry name" value="ntegrin, alpha v. Chain A, domain 4"/>
    <property type="match status" value="1"/>
</dbReference>
<keyword evidence="9 13" id="KW-0472">Membrane</keyword>
<proteinExistence type="inferred from homology"/>
<dbReference type="SUPFAM" id="SSF69179">
    <property type="entry name" value="Integrin domains"/>
    <property type="match status" value="3"/>
</dbReference>
<dbReference type="EMBL" id="CAIIXF020000007">
    <property type="protein sequence ID" value="CAH1788631.1"/>
    <property type="molecule type" value="Genomic_DNA"/>
</dbReference>
<evidence type="ECO:0000256" key="10">
    <source>
        <dbReference type="ARBA" id="ARBA00023170"/>
    </source>
</evidence>
<evidence type="ECO:0000256" key="2">
    <source>
        <dbReference type="ARBA" id="ARBA00008054"/>
    </source>
</evidence>
<protein>
    <submittedName>
        <fullName evidence="17">Uncharacterized protein</fullName>
    </submittedName>
</protein>
<dbReference type="GO" id="GO:0098609">
    <property type="term" value="P:cell-cell adhesion"/>
    <property type="evidence" value="ECO:0007669"/>
    <property type="project" value="TreeGrafter"/>
</dbReference>
<evidence type="ECO:0000256" key="11">
    <source>
        <dbReference type="ARBA" id="ARBA00023180"/>
    </source>
</evidence>
<keyword evidence="7 13" id="KW-1133">Transmembrane helix</keyword>
<evidence type="ECO:0000256" key="1">
    <source>
        <dbReference type="ARBA" id="ARBA00004479"/>
    </source>
</evidence>
<keyword evidence="10 13" id="KW-0675">Receptor</keyword>
<evidence type="ECO:0000256" key="4">
    <source>
        <dbReference type="ARBA" id="ARBA00022729"/>
    </source>
</evidence>
<dbReference type="PRINTS" id="PR01185">
    <property type="entry name" value="INTEGRINA"/>
</dbReference>
<evidence type="ECO:0000256" key="13">
    <source>
        <dbReference type="RuleBase" id="RU003762"/>
    </source>
</evidence>
<keyword evidence="6 13" id="KW-0130">Cell adhesion</keyword>
<dbReference type="PROSITE" id="PS51470">
    <property type="entry name" value="FG_GAP"/>
    <property type="match status" value="4"/>
</dbReference>
<dbReference type="Pfam" id="PF08441">
    <property type="entry name" value="Integrin_A_Ig_1"/>
    <property type="match status" value="1"/>
</dbReference>
<dbReference type="Pfam" id="PF01839">
    <property type="entry name" value="FG-GAP"/>
    <property type="match status" value="2"/>
</dbReference>
<dbReference type="InterPro" id="IPR048285">
    <property type="entry name" value="Integrin_alpha_Ig-like_2"/>
</dbReference>
<dbReference type="GO" id="GO:0008305">
    <property type="term" value="C:integrin complex"/>
    <property type="evidence" value="ECO:0007669"/>
    <property type="project" value="InterPro"/>
</dbReference>
<evidence type="ECO:0000313" key="17">
    <source>
        <dbReference type="EMBL" id="CAH1788631.1"/>
    </source>
</evidence>
<evidence type="ECO:0000256" key="12">
    <source>
        <dbReference type="PROSITE-ProRule" id="PRU00803"/>
    </source>
</evidence>
<feature type="domain" description="Integrin alpha second immunoglobulin-like" evidence="15">
    <location>
        <begin position="619"/>
        <end position="761"/>
    </location>
</feature>
<dbReference type="AlphaFoldDB" id="A0A8S4P2S3"/>
<evidence type="ECO:0000259" key="15">
    <source>
        <dbReference type="Pfam" id="PF20805"/>
    </source>
</evidence>
<dbReference type="GO" id="GO:0005178">
    <property type="term" value="F:integrin binding"/>
    <property type="evidence" value="ECO:0007669"/>
    <property type="project" value="TreeGrafter"/>
</dbReference>
<dbReference type="Proteomes" id="UP000749559">
    <property type="component" value="Unassembled WGS sequence"/>
</dbReference>
<evidence type="ECO:0000256" key="6">
    <source>
        <dbReference type="ARBA" id="ARBA00022889"/>
    </source>
</evidence>
<evidence type="ECO:0000256" key="5">
    <source>
        <dbReference type="ARBA" id="ARBA00022737"/>
    </source>
</evidence>
<feature type="domain" description="Integrin alpha first immunoglubulin-like" evidence="14">
    <location>
        <begin position="465"/>
        <end position="617"/>
    </location>
</feature>
<dbReference type="GO" id="GO:0033627">
    <property type="term" value="P:cell adhesion mediated by integrin"/>
    <property type="evidence" value="ECO:0007669"/>
    <property type="project" value="TreeGrafter"/>
</dbReference>
<dbReference type="GO" id="GO:0007229">
    <property type="term" value="P:integrin-mediated signaling pathway"/>
    <property type="evidence" value="ECO:0007669"/>
    <property type="project" value="UniProtKB-KW"/>
</dbReference>
<sequence>MTKFKCDFFRLKWIFVITLWLLFSAEINNGFNLDVEHADVFHGPRDSYFGFSITLHRNQQGAWLLTGAPKAESIHQQHLHKPGAVFVCPTTSTGSTTCEQLKLDTRNNLFWTSWPRFFDEKDNQWLGVSIDSQANNLNPSEGISGKIVICAHLWKDRKYKEHISANGLCYEIDSNLNFDSVTQLRPLIDSRKQSKDGMHYYAFGQAGSAVHFAKDGTTLMLGAVGLLNWTGGVVEYDVTDYTKYMVDPAERSDNNSYVGYSLSSGRFYIGTTIYKVAGAPRYNNHGKVYIYEGDFHVRMELQGDQIGEYFGASVCAIDLNNDGLDDLLVGAPLYSDFEDEGRVKVFINKQNGVLSEGVILKGSGAIRGRFGTSIAAAGDLNRDGYQDVAIGAPYEDNGRGAIYIYHGRFDGIHAEYSQRVAARSIDDTLRTFGFALSRGLDVDDNQYTDLAIGCYKSNNAVLLKTRPVVNLHGSLLLSTTELDLVFSTCHLNNHTYSCLTLTVQFKYDGLSLPQTINIQYSLKADTLKHLDKVKYRGYFSGTGSAHVSAHAMIVKDIPYVQKYTIIINPDIKDIITPLQFELEYSLDSKTKQSAHTLPPILNIYTQTLQIKQAIFAHDCGEDNICLTDLQLRGNIDLPLGNSYIILGYPHGIITLNLELNNKGETSYLTEITISYPKLMQYIQVETLYGDIKLMCIPNARINENDSMPLICELTKPMHAHSKIIFAVKFDISKIENTKGGLNVEAIVKSGSVEYANTTRDNAFKQHLPIYVEADVIFTGVSHPEQLVYKNLKNSSTGCAKTSSSEYTYPLIHTFDIMNTGPGRLPHIDLDILVPNITCNKVALLEITNIEIIYKSNSLEHNCRIVENKFTRGYDKPMDSNGTIYDIKFSTALEQKGTYSLDCTNAPCVHYSCQLGQIAVGESALIMLHSNLHTSVLHSMQPLQYFDLMTEMSITLPYQPGLIMSRHTQSKQVTTHLYPQSTSYETHLSWWIIPASAGIGLMILIIINIILWKSGFFKRKDKEDLQKLMSSYRIENTESLLDHENNIDILEGEDGDTLSSRSTTTLI</sequence>
<feature type="domain" description="Integrin alpha third immunoglobulin-like" evidence="16">
    <location>
        <begin position="776"/>
        <end position="978"/>
    </location>
</feature>
<dbReference type="SMART" id="SM00191">
    <property type="entry name" value="Int_alpha"/>
    <property type="match status" value="6"/>
</dbReference>
<feature type="repeat" description="FG-GAP" evidence="12">
    <location>
        <begin position="418"/>
        <end position="480"/>
    </location>
</feature>
<keyword evidence="8 13" id="KW-0401">Integrin</keyword>
<dbReference type="Pfam" id="PF20806">
    <property type="entry name" value="Integrin_A_Ig_3"/>
    <property type="match status" value="1"/>
</dbReference>
<dbReference type="InterPro" id="IPR048286">
    <property type="entry name" value="Integrin_alpha_Ig-like_3"/>
</dbReference>
<evidence type="ECO:0000256" key="7">
    <source>
        <dbReference type="ARBA" id="ARBA00022989"/>
    </source>
</evidence>
<feature type="repeat" description="FG-GAP" evidence="12">
    <location>
        <begin position="296"/>
        <end position="355"/>
    </location>
</feature>
<evidence type="ECO:0000259" key="16">
    <source>
        <dbReference type="Pfam" id="PF20806"/>
    </source>
</evidence>
<dbReference type="InterPro" id="IPR018184">
    <property type="entry name" value="Integrin_alpha_C_CS"/>
</dbReference>
<evidence type="ECO:0000256" key="3">
    <source>
        <dbReference type="ARBA" id="ARBA00022692"/>
    </source>
</evidence>
<dbReference type="PANTHER" id="PTHR23220">
    <property type="entry name" value="INTEGRIN ALPHA"/>
    <property type="match status" value="1"/>
</dbReference>
<dbReference type="GO" id="GO:0009897">
    <property type="term" value="C:external side of plasma membrane"/>
    <property type="evidence" value="ECO:0007669"/>
    <property type="project" value="TreeGrafter"/>
</dbReference>